<dbReference type="InterPro" id="IPR012675">
    <property type="entry name" value="Beta-grasp_dom_sf"/>
</dbReference>
<name>A0A848J9R6_9BACT</name>
<accession>A0A848J9R6</accession>
<dbReference type="AlphaFoldDB" id="A0A848J9R6"/>
<comment type="caution">
    <text evidence="2">The sequence shown here is derived from an EMBL/GenBank/DDBJ whole genome shotgun (WGS) entry which is preliminary data.</text>
</comment>
<dbReference type="PROSITE" id="PS51085">
    <property type="entry name" value="2FE2S_FER_2"/>
    <property type="match status" value="1"/>
</dbReference>
<protein>
    <submittedName>
        <fullName evidence="2">(2Fe-2S)-binding protein</fullName>
    </submittedName>
</protein>
<keyword evidence="3" id="KW-1185">Reference proteome</keyword>
<gene>
    <name evidence="2" type="ORF">HH304_15345</name>
</gene>
<dbReference type="Pfam" id="PF00111">
    <property type="entry name" value="Fer2"/>
    <property type="match status" value="1"/>
</dbReference>
<dbReference type="GO" id="GO:0051536">
    <property type="term" value="F:iron-sulfur cluster binding"/>
    <property type="evidence" value="ECO:0007669"/>
    <property type="project" value="InterPro"/>
</dbReference>
<dbReference type="InterPro" id="IPR036010">
    <property type="entry name" value="2Fe-2S_ferredoxin-like_sf"/>
</dbReference>
<dbReference type="InterPro" id="IPR001041">
    <property type="entry name" value="2Fe-2S_ferredoxin-type"/>
</dbReference>
<dbReference type="RefSeq" id="WP_169683214.1">
    <property type="nucleotide sequence ID" value="NZ_JABBNU010000009.1"/>
</dbReference>
<sequence>MENKIVVINHNNKSIRFLDSGNTFLELFKKEKVPWMNICGGKGKCTTCRMKVISGMENISPETEIEKRSHNLNRLHENERLACQSFPCGGKIEVSTSQDYKFPHITYSDD</sequence>
<dbReference type="Gene3D" id="3.10.20.30">
    <property type="match status" value="1"/>
</dbReference>
<reference evidence="2 3" key="1">
    <citation type="submission" date="2020-04" db="EMBL/GenBank/DDBJ databases">
        <title>Flammeovirgaceae bacterium KN852 isolated from deep sea.</title>
        <authorList>
            <person name="Zhang D.-C."/>
        </authorList>
    </citation>
    <scope>NUCLEOTIDE SEQUENCE [LARGE SCALE GENOMIC DNA]</scope>
    <source>
        <strain evidence="2 3">KN852</strain>
    </source>
</reference>
<dbReference type="EMBL" id="JABBNU010000009">
    <property type="protein sequence ID" value="NMM49782.1"/>
    <property type="molecule type" value="Genomic_DNA"/>
</dbReference>
<dbReference type="CDD" id="cd00207">
    <property type="entry name" value="fer2"/>
    <property type="match status" value="1"/>
</dbReference>
<evidence type="ECO:0000313" key="3">
    <source>
        <dbReference type="Proteomes" id="UP000559010"/>
    </source>
</evidence>
<evidence type="ECO:0000259" key="1">
    <source>
        <dbReference type="PROSITE" id="PS51085"/>
    </source>
</evidence>
<feature type="domain" description="2Fe-2S ferredoxin-type" evidence="1">
    <location>
        <begin position="3"/>
        <end position="100"/>
    </location>
</feature>
<dbReference type="SUPFAM" id="SSF54292">
    <property type="entry name" value="2Fe-2S ferredoxin-like"/>
    <property type="match status" value="1"/>
</dbReference>
<proteinExistence type="predicted"/>
<evidence type="ECO:0000313" key="2">
    <source>
        <dbReference type="EMBL" id="NMM49782.1"/>
    </source>
</evidence>
<organism evidence="2 3">
    <name type="scientific">Marinigracilibium pacificum</name>
    <dbReference type="NCBI Taxonomy" id="2729599"/>
    <lineage>
        <taxon>Bacteria</taxon>
        <taxon>Pseudomonadati</taxon>
        <taxon>Bacteroidota</taxon>
        <taxon>Cytophagia</taxon>
        <taxon>Cytophagales</taxon>
        <taxon>Flammeovirgaceae</taxon>
        <taxon>Marinigracilibium</taxon>
    </lineage>
</organism>
<dbReference type="Proteomes" id="UP000559010">
    <property type="component" value="Unassembled WGS sequence"/>
</dbReference>